<comment type="caution">
    <text evidence="9">The sequence shown here is derived from an EMBL/GenBank/DDBJ whole genome shotgun (WGS) entry which is preliminary data.</text>
</comment>
<keyword evidence="3" id="KW-1003">Cell membrane</keyword>
<dbReference type="RefSeq" id="WP_135284053.1">
    <property type="nucleotide sequence ID" value="NZ_SMLL01000002.1"/>
</dbReference>
<evidence type="ECO:0000256" key="3">
    <source>
        <dbReference type="ARBA" id="ARBA00022475"/>
    </source>
</evidence>
<comment type="subcellular location">
    <subcellularLocation>
        <location evidence="1">Cell inner membrane</location>
        <topology evidence="1">Multi-pass membrane protein</topology>
    </subcellularLocation>
</comment>
<dbReference type="InterPro" id="IPR010065">
    <property type="entry name" value="AA_ABC_transptr_permease_3TM"/>
</dbReference>
<dbReference type="Proteomes" id="UP000297564">
    <property type="component" value="Unassembled WGS sequence"/>
</dbReference>
<keyword evidence="7 8" id="KW-0472">Membrane</keyword>
<sequence>MKELAALATWTPFLLEGLAWNVLIASVAMLLGTLGGASLAWARLSPARSLRRASEAATALSRNVPTLVFQFYLALMLPGDSWPAWLKASLALALAVVGFTSDNLLVALRAWREDRRAVALLFVPSWGSYLLVVVIASSTASIIGVGELVSRANTVIAASDDPGIMVPVYLYASLVFLLFCWAASGMLGWLRGALARRYLA</sequence>
<dbReference type="AlphaFoldDB" id="A0A4Z0BXL5"/>
<dbReference type="SUPFAM" id="SSF161098">
    <property type="entry name" value="MetI-like"/>
    <property type="match status" value="1"/>
</dbReference>
<dbReference type="InterPro" id="IPR035906">
    <property type="entry name" value="MetI-like_sf"/>
</dbReference>
<gene>
    <name evidence="9" type="ORF">EZ242_05020</name>
</gene>
<dbReference type="InterPro" id="IPR043429">
    <property type="entry name" value="ArtM/GltK/GlnP/TcyL/YhdX-like"/>
</dbReference>
<evidence type="ECO:0000313" key="10">
    <source>
        <dbReference type="Proteomes" id="UP000297564"/>
    </source>
</evidence>
<evidence type="ECO:0000256" key="6">
    <source>
        <dbReference type="ARBA" id="ARBA00022989"/>
    </source>
</evidence>
<evidence type="ECO:0000256" key="7">
    <source>
        <dbReference type="ARBA" id="ARBA00023136"/>
    </source>
</evidence>
<keyword evidence="4 8" id="KW-0812">Transmembrane</keyword>
<protein>
    <submittedName>
        <fullName evidence="9">Polar amino acid ABC transporter permease</fullName>
    </submittedName>
</protein>
<keyword evidence="6 8" id="KW-1133">Transmembrane helix</keyword>
<evidence type="ECO:0000256" key="1">
    <source>
        <dbReference type="ARBA" id="ARBA00004429"/>
    </source>
</evidence>
<feature type="transmembrane region" description="Helical" evidence="8">
    <location>
        <begin position="118"/>
        <end position="143"/>
    </location>
</feature>
<keyword evidence="5" id="KW-0029">Amino-acid transport</keyword>
<evidence type="ECO:0000256" key="8">
    <source>
        <dbReference type="SAM" id="Phobius"/>
    </source>
</evidence>
<dbReference type="EMBL" id="SMLL01000002">
    <property type="protein sequence ID" value="TFZ03254.1"/>
    <property type="molecule type" value="Genomic_DNA"/>
</dbReference>
<keyword evidence="10" id="KW-1185">Reference proteome</keyword>
<dbReference type="GO" id="GO:0043190">
    <property type="term" value="C:ATP-binding cassette (ABC) transporter complex"/>
    <property type="evidence" value="ECO:0007669"/>
    <property type="project" value="InterPro"/>
</dbReference>
<evidence type="ECO:0000256" key="4">
    <source>
        <dbReference type="ARBA" id="ARBA00022692"/>
    </source>
</evidence>
<feature type="transmembrane region" description="Helical" evidence="8">
    <location>
        <begin position="20"/>
        <end position="42"/>
    </location>
</feature>
<dbReference type="Gene3D" id="1.10.3720.10">
    <property type="entry name" value="MetI-like"/>
    <property type="match status" value="1"/>
</dbReference>
<evidence type="ECO:0000256" key="2">
    <source>
        <dbReference type="ARBA" id="ARBA00022448"/>
    </source>
</evidence>
<feature type="transmembrane region" description="Helical" evidence="8">
    <location>
        <begin position="168"/>
        <end position="190"/>
    </location>
</feature>
<dbReference type="PANTHER" id="PTHR30614">
    <property type="entry name" value="MEMBRANE COMPONENT OF AMINO ACID ABC TRANSPORTER"/>
    <property type="match status" value="1"/>
</dbReference>
<reference evidence="9 10" key="1">
    <citation type="submission" date="2019-03" db="EMBL/GenBank/DDBJ databases">
        <title>Ramlibacter rhizophilus CCTCC AB2015357, whole genome shotgun sequence.</title>
        <authorList>
            <person name="Zhang X."/>
            <person name="Feng G."/>
            <person name="Zhu H."/>
        </authorList>
    </citation>
    <scope>NUCLEOTIDE SEQUENCE [LARGE SCALE GENOMIC DNA]</scope>
    <source>
        <strain evidence="9 10">CCTCC AB2015357</strain>
    </source>
</reference>
<proteinExistence type="predicted"/>
<accession>A0A4Z0BXL5</accession>
<evidence type="ECO:0000256" key="5">
    <source>
        <dbReference type="ARBA" id="ARBA00022970"/>
    </source>
</evidence>
<dbReference type="GO" id="GO:0022857">
    <property type="term" value="F:transmembrane transporter activity"/>
    <property type="evidence" value="ECO:0007669"/>
    <property type="project" value="InterPro"/>
</dbReference>
<dbReference type="OrthoDB" id="9809799at2"/>
<organism evidence="9 10">
    <name type="scientific">Ramlibacter rhizophilus</name>
    <dbReference type="NCBI Taxonomy" id="1781167"/>
    <lineage>
        <taxon>Bacteria</taxon>
        <taxon>Pseudomonadati</taxon>
        <taxon>Pseudomonadota</taxon>
        <taxon>Betaproteobacteria</taxon>
        <taxon>Burkholderiales</taxon>
        <taxon>Comamonadaceae</taxon>
        <taxon>Ramlibacter</taxon>
    </lineage>
</organism>
<feature type="transmembrane region" description="Helical" evidence="8">
    <location>
        <begin position="63"/>
        <end position="79"/>
    </location>
</feature>
<feature type="transmembrane region" description="Helical" evidence="8">
    <location>
        <begin position="85"/>
        <end position="106"/>
    </location>
</feature>
<name>A0A4Z0BXL5_9BURK</name>
<keyword evidence="2" id="KW-0813">Transport</keyword>
<dbReference type="NCBIfam" id="TIGR01726">
    <property type="entry name" value="HEQRo_perm_3TM"/>
    <property type="match status" value="1"/>
</dbReference>
<dbReference type="GO" id="GO:0006865">
    <property type="term" value="P:amino acid transport"/>
    <property type="evidence" value="ECO:0007669"/>
    <property type="project" value="UniProtKB-KW"/>
</dbReference>
<evidence type="ECO:0000313" key="9">
    <source>
        <dbReference type="EMBL" id="TFZ03254.1"/>
    </source>
</evidence>
<dbReference type="PANTHER" id="PTHR30614:SF0">
    <property type="entry name" value="L-CYSTINE TRANSPORT SYSTEM PERMEASE PROTEIN TCYL"/>
    <property type="match status" value="1"/>
</dbReference>